<sequence>MAERRPLVLVNGELQELPTGDTLPGAGGVQNNFAATTDPAVGNDNTEGYTVGSVWVNTTADTAWVCLDASTGAAVWTESTAAGGGGASIFTALTDTPAAYTGQAGKMLIVNPGETALEFDDVPAGGGGASGTLSNVYVEDQGSTTGYSGTNSVTGAATKGNRVRTQFSVDLKTVTFEANEATPETYEAVVAEVSGSTVGAIIGRASTLSTGGSDELVTMTFATPLRLVPGTDYFILITQTGGTGSTALDSAAGVDAMTGVISSYALGGYITDNDIQGGENFTSFGSSYVAMDLVYDIVFVADGIGSGILSGTVDPTTEGKDGDFYYRTDTNTIFGPKASGTWPAGVSLVGPAGAAGTNGTDGADGNGVVPVYSSQTIEPPVGTTASVSTAATKANFLTALIGMRITHVNVRVDTSHAGEVFAAVVSGKTTSDTVLSIQKGTYASLTTGTGVDNNIALAAPLEVNAGDIVLIGITRTDGTGTANPGIYFETSASYESVYYTKGAGSANLRIEDNDITVGQALTGATFFNDNWTAGFTYELLSGALPIGGSIGQILAKVDGTNYNTEWIDAPSGGSSSMVQTEITATAYSTVNGDFAGNVVRRMNNAATQTVTVEPSMTGGQPVTFIRTGAGAVTFAAGTGVTIHSINSLLSIDSQYGSVSLIPDATTANTYYLIGNLA</sequence>
<proteinExistence type="predicted"/>
<organism evidence="1 2">
    <name type="scientific">Dinoroseobacter phage vB_DshP-R7L</name>
    <dbReference type="NCBI Taxonomy" id="2873349"/>
    <lineage>
        <taxon>Viruses</taxon>
        <taxon>Duplodnaviria</taxon>
        <taxon>Heunggongvirae</taxon>
        <taxon>Uroviricota</taxon>
        <taxon>Caudoviricetes</taxon>
        <taxon>Schitoviridae</taxon>
        <taxon>Rhodovirinae</taxon>
        <taxon>Gonggongvirus</taxon>
        <taxon>Gonggongvirus R7l</taxon>
    </lineage>
</organism>
<dbReference type="Proteomes" id="UP000828212">
    <property type="component" value="Segment"/>
</dbReference>
<gene>
    <name evidence="1" type="ORF">R7L_gp39</name>
</gene>
<name>A0AAE8XFK0_9CAUD</name>
<keyword evidence="2" id="KW-1185">Reference proteome</keyword>
<evidence type="ECO:0000313" key="1">
    <source>
        <dbReference type="EMBL" id="UAT28878.1"/>
    </source>
</evidence>
<reference evidence="1" key="1">
    <citation type="submission" date="2021-08" db="EMBL/GenBank/DDBJ databases">
        <authorList>
            <person name="Lu L."/>
            <person name="Huang X."/>
            <person name="Zhang R."/>
            <person name="Jiao N."/>
        </authorList>
    </citation>
    <scope>NUCLEOTIDE SEQUENCE</scope>
</reference>
<dbReference type="EMBL" id="MZ773648">
    <property type="protein sequence ID" value="UAT28878.1"/>
    <property type="molecule type" value="Genomic_DNA"/>
</dbReference>
<evidence type="ECO:0000313" key="2">
    <source>
        <dbReference type="Proteomes" id="UP000828212"/>
    </source>
</evidence>
<accession>A0AAE8XFK0</accession>
<protein>
    <submittedName>
        <fullName evidence="1">Sialate O-acetylesterase</fullName>
    </submittedName>
</protein>